<dbReference type="InterPro" id="IPR042171">
    <property type="entry name" value="Acyl-CoA_hotdog"/>
</dbReference>
<name>A0A1Q4I2D1_9MYCO</name>
<dbReference type="EMBL" id="MPNT01000001">
    <property type="protein sequence ID" value="OJZ76134.1"/>
    <property type="molecule type" value="Genomic_DNA"/>
</dbReference>
<dbReference type="SUPFAM" id="SSF54637">
    <property type="entry name" value="Thioesterase/thiol ester dehydrase-isomerase"/>
    <property type="match status" value="1"/>
</dbReference>
<accession>A0A1Q4I2D1</accession>
<keyword evidence="4" id="KW-1185">Reference proteome</keyword>
<evidence type="ECO:0000259" key="1">
    <source>
        <dbReference type="Pfam" id="PF13622"/>
    </source>
</evidence>
<dbReference type="Pfam" id="PF13622">
    <property type="entry name" value="4HBT_3"/>
    <property type="match status" value="1"/>
</dbReference>
<evidence type="ECO:0000259" key="2">
    <source>
        <dbReference type="Pfam" id="PF20789"/>
    </source>
</evidence>
<evidence type="ECO:0000313" key="4">
    <source>
        <dbReference type="Proteomes" id="UP000186438"/>
    </source>
</evidence>
<feature type="domain" description="Acyl-CoA thioesterase-like N-terminal HotDog" evidence="1">
    <location>
        <begin position="26"/>
        <end position="106"/>
    </location>
</feature>
<dbReference type="InterPro" id="IPR049450">
    <property type="entry name" value="ACOT8-like_C"/>
</dbReference>
<dbReference type="InterPro" id="IPR029069">
    <property type="entry name" value="HotDog_dom_sf"/>
</dbReference>
<dbReference type="OrthoDB" id="4968093at2"/>
<sequence>MGTTEKSSGYFIRDDDDFVPQPVARGPWGDTISGHTVGGLLAWAVEEACGDPLLRPSRLTVDLLRPAAMAPVRLRTCISRRGKRIMVVDAELLQDGGLVSRASSVFLRHGDRPDGDVWAAPPARMPPIPDPHSTRGRQDPSFELWCYGPSSESTEAGDPTIVWAQNRAQKFAWVRETHPPVDGSALTAFARAALAADVTNGLTHWSTQGLSYINVDYTVALSRQPEGEFIGLASEDHQGADGIAAGAATLFDEHGPFGKSIALALAQPITL</sequence>
<proteinExistence type="predicted"/>
<dbReference type="Proteomes" id="UP000186438">
    <property type="component" value="Unassembled WGS sequence"/>
</dbReference>
<gene>
    <name evidence="3" type="ORF">BRW65_01505</name>
</gene>
<comment type="caution">
    <text evidence="3">The sequence shown here is derived from an EMBL/GenBank/DDBJ whole genome shotgun (WGS) entry which is preliminary data.</text>
</comment>
<organism evidence="3 4">
    <name type="scientific">Mycobacterium paraffinicum</name>
    <dbReference type="NCBI Taxonomy" id="53378"/>
    <lineage>
        <taxon>Bacteria</taxon>
        <taxon>Bacillati</taxon>
        <taxon>Actinomycetota</taxon>
        <taxon>Actinomycetes</taxon>
        <taxon>Mycobacteriales</taxon>
        <taxon>Mycobacteriaceae</taxon>
        <taxon>Mycobacterium</taxon>
    </lineage>
</organism>
<protein>
    <recommendedName>
        <fullName evidence="5">Thioesterase</fullName>
    </recommendedName>
</protein>
<feature type="domain" description="Acyl-CoA thioesterase-like C-terminal" evidence="2">
    <location>
        <begin position="124"/>
        <end position="259"/>
    </location>
</feature>
<dbReference type="STRING" id="53378.BRW65_01505"/>
<dbReference type="CDD" id="cd03443">
    <property type="entry name" value="PaaI_thioesterase"/>
    <property type="match status" value="1"/>
</dbReference>
<evidence type="ECO:0008006" key="5">
    <source>
        <dbReference type="Google" id="ProtNLM"/>
    </source>
</evidence>
<dbReference type="InterPro" id="IPR049449">
    <property type="entry name" value="TesB_ACOT8-like_N"/>
</dbReference>
<evidence type="ECO:0000313" key="3">
    <source>
        <dbReference type="EMBL" id="OJZ76134.1"/>
    </source>
</evidence>
<reference evidence="3 4" key="1">
    <citation type="submission" date="2016-11" db="EMBL/GenBank/DDBJ databases">
        <title>Genome sequences of unsequenced Mycobacteria.</title>
        <authorList>
            <person name="Greninger A.L."/>
            <person name="Fang F."/>
            <person name="Jerome K.R."/>
        </authorList>
    </citation>
    <scope>NUCLEOTIDE SEQUENCE [LARGE SCALE GENOMIC DNA]</scope>
    <source>
        <strain evidence="3 4">M11</strain>
    </source>
</reference>
<dbReference type="RefSeq" id="WP_073870416.1">
    <property type="nucleotide sequence ID" value="NZ_MPNT01000001.1"/>
</dbReference>
<dbReference type="Pfam" id="PF20789">
    <property type="entry name" value="4HBT_3C"/>
    <property type="match status" value="1"/>
</dbReference>
<dbReference type="AlphaFoldDB" id="A0A1Q4I2D1"/>
<dbReference type="Gene3D" id="2.40.160.210">
    <property type="entry name" value="Acyl-CoA thioesterase, double hotdog domain"/>
    <property type="match status" value="1"/>
</dbReference>